<dbReference type="AlphaFoldDB" id="A0A9X0A596"/>
<name>A0A9X0A596_9CNID</name>
<dbReference type="EMBL" id="MU825397">
    <property type="protein sequence ID" value="KAJ7393693.1"/>
    <property type="molecule type" value="Genomic_DNA"/>
</dbReference>
<feature type="compositionally biased region" description="Basic and acidic residues" evidence="1">
    <location>
        <begin position="138"/>
        <end position="147"/>
    </location>
</feature>
<feature type="compositionally biased region" description="Basic and acidic residues" evidence="1">
    <location>
        <begin position="97"/>
        <end position="116"/>
    </location>
</feature>
<evidence type="ECO:0000256" key="1">
    <source>
        <dbReference type="SAM" id="MobiDB-lite"/>
    </source>
</evidence>
<keyword evidence="3" id="KW-1185">Reference proteome</keyword>
<proteinExistence type="predicted"/>
<feature type="compositionally biased region" description="Polar residues" evidence="1">
    <location>
        <begin position="1"/>
        <end position="11"/>
    </location>
</feature>
<evidence type="ECO:0000313" key="3">
    <source>
        <dbReference type="Proteomes" id="UP001163046"/>
    </source>
</evidence>
<feature type="region of interest" description="Disordered" evidence="1">
    <location>
        <begin position="70"/>
        <end position="89"/>
    </location>
</feature>
<feature type="region of interest" description="Disordered" evidence="1">
    <location>
        <begin position="1"/>
        <end position="63"/>
    </location>
</feature>
<protein>
    <submittedName>
        <fullName evidence="2">Uncharacterized protein</fullName>
    </submittedName>
</protein>
<reference evidence="2" key="1">
    <citation type="submission" date="2023-01" db="EMBL/GenBank/DDBJ databases">
        <title>Genome assembly of the deep-sea coral Lophelia pertusa.</title>
        <authorList>
            <person name="Herrera S."/>
            <person name="Cordes E."/>
        </authorList>
    </citation>
    <scope>NUCLEOTIDE SEQUENCE</scope>
    <source>
        <strain evidence="2">USNM1676648</strain>
        <tissue evidence="2">Polyp</tissue>
    </source>
</reference>
<gene>
    <name evidence="2" type="ORF">OS493_003351</name>
</gene>
<accession>A0A9X0A596</accession>
<feature type="region of interest" description="Disordered" evidence="1">
    <location>
        <begin position="97"/>
        <end position="181"/>
    </location>
</feature>
<dbReference type="Proteomes" id="UP001163046">
    <property type="component" value="Unassembled WGS sequence"/>
</dbReference>
<comment type="caution">
    <text evidence="2">The sequence shown here is derived from an EMBL/GenBank/DDBJ whole genome shotgun (WGS) entry which is preliminary data.</text>
</comment>
<evidence type="ECO:0000313" key="2">
    <source>
        <dbReference type="EMBL" id="KAJ7393693.1"/>
    </source>
</evidence>
<organism evidence="2 3">
    <name type="scientific">Desmophyllum pertusum</name>
    <dbReference type="NCBI Taxonomy" id="174260"/>
    <lineage>
        <taxon>Eukaryota</taxon>
        <taxon>Metazoa</taxon>
        <taxon>Cnidaria</taxon>
        <taxon>Anthozoa</taxon>
        <taxon>Hexacorallia</taxon>
        <taxon>Scleractinia</taxon>
        <taxon>Caryophylliina</taxon>
        <taxon>Caryophylliidae</taxon>
        <taxon>Desmophyllum</taxon>
    </lineage>
</organism>
<feature type="compositionally biased region" description="Polar residues" evidence="1">
    <location>
        <begin position="44"/>
        <end position="55"/>
    </location>
</feature>
<sequence>MTAATHETQLITVVDETPAPSPVPRPTSQPRQVSPARSLIPTPEVSSSTVTNGHRLSSADVERARNLSTAGSYISHEERSAGAGMSSDAFRRNRNNRMELEKENRNPLVPDPRERVLSAPPSLGHPRSNVKYRQVPRPQDEAPADHSYRRRAVPGHERHMDGGASAHYRVSRPPSSRYSLHSRGHDVSALRERQDQDFNTEQDVFVEEEAIVHIIHHLITTSILNDPALQPIVLKQTVFLAQQKNYSSIFFP</sequence>